<dbReference type="KEGG" id="phr:C6569_18615"/>
<feature type="transmembrane region" description="Helical" evidence="6">
    <location>
        <begin position="166"/>
        <end position="187"/>
    </location>
</feature>
<proteinExistence type="predicted"/>
<keyword evidence="3 6" id="KW-1133">Transmembrane helix</keyword>
<feature type="transmembrane region" description="Helical" evidence="6">
    <location>
        <begin position="23"/>
        <end position="45"/>
    </location>
</feature>
<evidence type="ECO:0000256" key="1">
    <source>
        <dbReference type="ARBA" id="ARBA00004141"/>
    </source>
</evidence>
<feature type="transmembrane region" description="Helical" evidence="6">
    <location>
        <begin position="87"/>
        <end position="108"/>
    </location>
</feature>
<dbReference type="RefSeq" id="WP_106750279.1">
    <property type="nucleotide sequence ID" value="NZ_CP027668.1"/>
</dbReference>
<evidence type="ECO:0000256" key="6">
    <source>
        <dbReference type="SAM" id="Phobius"/>
    </source>
</evidence>
<keyword evidence="2 6" id="KW-0812">Transmembrane</keyword>
<dbReference type="InterPro" id="IPR004254">
    <property type="entry name" value="AdipoR/HlyIII-related"/>
</dbReference>
<feature type="transmembrane region" description="Helical" evidence="6">
    <location>
        <begin position="51"/>
        <end position="75"/>
    </location>
</feature>
<sequence>MTDGRPQGMTWHYDRAEMVADGVIHVLGAVFALFAAGALIGVALYRAELATISSLAVYAASLVAVIGCSAAYNMWPVSRTKWILRRFDHAAIFMLIAGTYTPFMVHVATPTAHAMLAAVWIAGFAGAALKLFAPGRYDRVTVFLYLAIAWSGVIVAHQVFAVLPTAAIVLLVVGGLIYSAGVVFHLWHSLRFQNAIWHGFVLVAAGCQYAAVLNGVLLGA</sequence>
<keyword evidence="4 6" id="KW-0472">Membrane</keyword>
<feature type="transmembrane region" description="Helical" evidence="6">
    <location>
        <begin position="114"/>
        <end position="133"/>
    </location>
</feature>
<evidence type="ECO:0000256" key="5">
    <source>
        <dbReference type="PIRSR" id="PIRSR604254-1"/>
    </source>
</evidence>
<dbReference type="GO" id="GO:0016020">
    <property type="term" value="C:membrane"/>
    <property type="evidence" value="ECO:0007669"/>
    <property type="project" value="UniProtKB-SubCell"/>
</dbReference>
<keyword evidence="5" id="KW-0479">Metal-binding</keyword>
<dbReference type="EMBL" id="CP027668">
    <property type="protein sequence ID" value="AVO46909.1"/>
    <property type="molecule type" value="Genomic_DNA"/>
</dbReference>
<gene>
    <name evidence="7" type="ORF">C6569_18615</name>
</gene>
<feature type="binding site" evidence="5">
    <location>
        <position position="198"/>
    </location>
    <ligand>
        <name>Zn(2+)</name>
        <dbReference type="ChEBI" id="CHEBI:29105"/>
    </ligand>
</feature>
<evidence type="ECO:0000313" key="7">
    <source>
        <dbReference type="EMBL" id="AVO46909.1"/>
    </source>
</evidence>
<dbReference type="PANTHER" id="PTHR20855:SF3">
    <property type="entry name" value="LD03007P"/>
    <property type="match status" value="1"/>
</dbReference>
<dbReference type="AlphaFoldDB" id="A0A2S0NFF7"/>
<evidence type="ECO:0000256" key="2">
    <source>
        <dbReference type="ARBA" id="ARBA00022692"/>
    </source>
</evidence>
<protein>
    <submittedName>
        <fullName evidence="7">DNA-binding protein</fullName>
    </submittedName>
</protein>
<dbReference type="GO" id="GO:0003677">
    <property type="term" value="F:DNA binding"/>
    <property type="evidence" value="ECO:0007669"/>
    <property type="project" value="UniProtKB-KW"/>
</dbReference>
<dbReference type="GO" id="GO:0046872">
    <property type="term" value="F:metal ion binding"/>
    <property type="evidence" value="ECO:0007669"/>
    <property type="project" value="UniProtKB-KW"/>
</dbReference>
<feature type="transmembrane region" description="Helical" evidence="6">
    <location>
        <begin position="199"/>
        <end position="218"/>
    </location>
</feature>
<dbReference type="Proteomes" id="UP000237889">
    <property type="component" value="Chromosome"/>
</dbReference>
<accession>A0A2S0NFF7</accession>
<evidence type="ECO:0000256" key="3">
    <source>
        <dbReference type="ARBA" id="ARBA00022989"/>
    </source>
</evidence>
<keyword evidence="5" id="KW-0862">Zinc</keyword>
<name>A0A2S0NFF7_9HYPH</name>
<reference evidence="7 8" key="1">
    <citation type="submission" date="2018-03" db="EMBL/GenBank/DDBJ databases">
        <title>Genome sequencing of Phreatobacter sp.</title>
        <authorList>
            <person name="Kim S.-J."/>
            <person name="Heo J."/>
            <person name="Kwon S.-W."/>
        </authorList>
    </citation>
    <scope>NUCLEOTIDE SEQUENCE [LARGE SCALE GENOMIC DNA]</scope>
    <source>
        <strain evidence="7 8">S-12</strain>
    </source>
</reference>
<dbReference type="Pfam" id="PF03006">
    <property type="entry name" value="HlyIII"/>
    <property type="match status" value="1"/>
</dbReference>
<evidence type="ECO:0000313" key="8">
    <source>
        <dbReference type="Proteomes" id="UP000237889"/>
    </source>
</evidence>
<keyword evidence="8" id="KW-1185">Reference proteome</keyword>
<evidence type="ECO:0000256" key="4">
    <source>
        <dbReference type="ARBA" id="ARBA00023136"/>
    </source>
</evidence>
<feature type="transmembrane region" description="Helical" evidence="6">
    <location>
        <begin position="140"/>
        <end position="160"/>
    </location>
</feature>
<keyword evidence="7" id="KW-0238">DNA-binding</keyword>
<comment type="subcellular location">
    <subcellularLocation>
        <location evidence="1">Membrane</location>
        <topology evidence="1">Multi-pass membrane protein</topology>
    </subcellularLocation>
</comment>
<organism evidence="7 8">
    <name type="scientific">Phreatobacter cathodiphilus</name>
    <dbReference type="NCBI Taxonomy" id="1868589"/>
    <lineage>
        <taxon>Bacteria</taxon>
        <taxon>Pseudomonadati</taxon>
        <taxon>Pseudomonadota</taxon>
        <taxon>Alphaproteobacteria</taxon>
        <taxon>Hyphomicrobiales</taxon>
        <taxon>Phreatobacteraceae</taxon>
        <taxon>Phreatobacter</taxon>
    </lineage>
</organism>
<dbReference type="OrthoDB" id="9813689at2"/>
<dbReference type="PANTHER" id="PTHR20855">
    <property type="entry name" value="ADIPOR/PROGESTIN RECEPTOR-RELATED"/>
    <property type="match status" value="1"/>
</dbReference>